<dbReference type="Gene3D" id="3.40.50.2000">
    <property type="entry name" value="Glycogen Phosphorylase B"/>
    <property type="match status" value="2"/>
</dbReference>
<dbReference type="SUPFAM" id="SSF53756">
    <property type="entry name" value="UDP-Glycosyltransferase/glycogen phosphorylase"/>
    <property type="match status" value="1"/>
</dbReference>
<dbReference type="OrthoDB" id="139410at2"/>
<dbReference type="Pfam" id="PF00534">
    <property type="entry name" value="Glycos_transf_1"/>
    <property type="match status" value="1"/>
</dbReference>
<dbReference type="CDD" id="cd03801">
    <property type="entry name" value="GT4_PimA-like"/>
    <property type="match status" value="1"/>
</dbReference>
<keyword evidence="4" id="KW-1185">Reference proteome</keyword>
<dbReference type="AlphaFoldDB" id="A0A5R9GP53"/>
<protein>
    <submittedName>
        <fullName evidence="3">Glycosyltransferase family 4 protein</fullName>
    </submittedName>
</protein>
<evidence type="ECO:0000313" key="4">
    <source>
        <dbReference type="Proteomes" id="UP000309676"/>
    </source>
</evidence>
<dbReference type="Proteomes" id="UP000309676">
    <property type="component" value="Unassembled WGS sequence"/>
</dbReference>
<keyword evidence="3" id="KW-0808">Transferase</keyword>
<accession>A0A5R9GP53</accession>
<proteinExistence type="predicted"/>
<dbReference type="RefSeq" id="WP_138191668.1">
    <property type="nucleotide sequence ID" value="NZ_VCIW01000001.1"/>
</dbReference>
<feature type="domain" description="Glycosyltransferase subfamily 4-like N-terminal" evidence="2">
    <location>
        <begin position="36"/>
        <end position="176"/>
    </location>
</feature>
<gene>
    <name evidence="3" type="ORF">FE782_01195</name>
</gene>
<evidence type="ECO:0000313" key="3">
    <source>
        <dbReference type="EMBL" id="TLS53995.1"/>
    </source>
</evidence>
<evidence type="ECO:0000259" key="2">
    <source>
        <dbReference type="Pfam" id="PF13439"/>
    </source>
</evidence>
<dbReference type="EMBL" id="VCIW01000001">
    <property type="protein sequence ID" value="TLS53995.1"/>
    <property type="molecule type" value="Genomic_DNA"/>
</dbReference>
<dbReference type="InterPro" id="IPR028098">
    <property type="entry name" value="Glyco_trans_4-like_N"/>
</dbReference>
<reference evidence="3 4" key="1">
    <citation type="submission" date="2019-05" db="EMBL/GenBank/DDBJ databases">
        <authorList>
            <person name="Narsing Rao M.P."/>
            <person name="Li W.J."/>
        </authorList>
    </citation>
    <scope>NUCLEOTIDE SEQUENCE [LARGE SCALE GENOMIC DNA]</scope>
    <source>
        <strain evidence="3 4">SYSU_K30003</strain>
    </source>
</reference>
<comment type="caution">
    <text evidence="3">The sequence shown here is derived from an EMBL/GenBank/DDBJ whole genome shotgun (WGS) entry which is preliminary data.</text>
</comment>
<dbReference type="InterPro" id="IPR001296">
    <property type="entry name" value="Glyco_trans_1"/>
</dbReference>
<dbReference type="PANTHER" id="PTHR12526:SF638">
    <property type="entry name" value="SPORE COAT PROTEIN SA"/>
    <property type="match status" value="1"/>
</dbReference>
<dbReference type="GO" id="GO:0016757">
    <property type="term" value="F:glycosyltransferase activity"/>
    <property type="evidence" value="ECO:0007669"/>
    <property type="project" value="InterPro"/>
</dbReference>
<organism evidence="3 4">
    <name type="scientific">Paenibacillus antri</name>
    <dbReference type="NCBI Taxonomy" id="2582848"/>
    <lineage>
        <taxon>Bacteria</taxon>
        <taxon>Bacillati</taxon>
        <taxon>Bacillota</taxon>
        <taxon>Bacilli</taxon>
        <taxon>Bacillales</taxon>
        <taxon>Paenibacillaceae</taxon>
        <taxon>Paenibacillus</taxon>
    </lineage>
</organism>
<sequence>MARRSLHIAMICTERLPVPPIRGGAIQILIGGALPHLAKRHRVTVYCVADPELPDREVAGRVAFERVPKDRYVYNVAVKLEEARKAGLIYDVVHVFNRPAHVLIYKSAMPESRFVVSLHNEMFREGKISEEMGRLSVRAIDRIMSISDYIGDTIVTRFPAAAGKLRTVYSAVDLQRYAPVWTEEGQRIRTELRRQYGLEGKKVVLYVGRLSAVKGPDVLIQAMERVFRSDPEAVLLIVGSKWFSDDTLDDFGERLRRSAEAFGDRIVFTGFLPPSRVPDAFLAGDVFVCSSQWQEPLARVHYEAMAAGLPIVTTNRGGNSEIVRHGVNGLVIDDYANPDAFADAILRLFGDPEEAERMARAGRAFVERNHGFEHAARRLELLYMAAVNRKKIE</sequence>
<name>A0A5R9GP53_9BACL</name>
<dbReference type="Pfam" id="PF13439">
    <property type="entry name" value="Glyco_transf_4"/>
    <property type="match status" value="1"/>
</dbReference>
<dbReference type="PANTHER" id="PTHR12526">
    <property type="entry name" value="GLYCOSYLTRANSFERASE"/>
    <property type="match status" value="1"/>
</dbReference>
<evidence type="ECO:0000259" key="1">
    <source>
        <dbReference type="Pfam" id="PF00534"/>
    </source>
</evidence>
<feature type="domain" description="Glycosyl transferase family 1" evidence="1">
    <location>
        <begin position="189"/>
        <end position="364"/>
    </location>
</feature>